<dbReference type="PROSITE" id="PS50059">
    <property type="entry name" value="FKBP_PPIASE"/>
    <property type="match status" value="1"/>
</dbReference>
<dbReference type="InterPro" id="IPR050689">
    <property type="entry name" value="FKBP-type_PPIase"/>
</dbReference>
<sequence length="649" mass="72431">MGITFPKPGQTVVVHYTGTLENGKKFDSSRDRGQPFKFTLGRGDVIQGWDQGICRMSVGERARLICSPDFAYGSRGHPGVIPPNATLIFDVELIHFYDNSRPSSPIQVPSVSADVSQSSLSPVPSSATNFVKENKTSHSPVDTYEIETAEKSIEPPPYSPLTPRPVIAKNNATYEIETAEKSIEPPPYSPLTPCPVTARNNATSAETFTSEKLIGTLADKTVSPLPSMSPETASLFNILADSREINSYYLNIEGVSDTSSITSLKSGDAPLFIDSDDSVKDPDYCAFQNYGSSGDSSNNSISLITGTAHAEINQTDHRINEIANCQIELINLGPLNAQQENMHDDSEMAFVLESDNGNGNNDSLRVKQPTGRPKRGRKPKYGGISREERKKRKYTNLSYVNSKKKIVSPKEFIDYECNCLKKCHENISVEKRLAQFKKFYSLGSYNAQNMFLTALINEQPVKRHYVATDNKTQVSKKKSYSRQYFLDGVSVCRDMFVKTLQTSAKRINTSLCKMRSDSCITDNRGLHGGFNRTPPESEEFVINLIKKLPTYISHYRRQETEGAKFLRPDMTLSKIYELQYFITKALMAPLWPTGKPVPDAKLKDLKSMLHLIPQDSHDFYVKLTGNEDTEDDIDGFSGQPDFELETDLD</sequence>
<keyword evidence="3 5" id="KW-0697">Rotamase</keyword>
<dbReference type="Gene3D" id="3.10.50.40">
    <property type="match status" value="1"/>
</dbReference>
<dbReference type="PANTHER" id="PTHR10516">
    <property type="entry name" value="PEPTIDYL-PROLYL CIS-TRANS ISOMERASE"/>
    <property type="match status" value="1"/>
</dbReference>
<dbReference type="EMBL" id="JACKWZ010000009">
    <property type="protein sequence ID" value="KAF9423387.1"/>
    <property type="molecule type" value="Genomic_DNA"/>
</dbReference>
<name>A0A835GQD2_SPOEX</name>
<dbReference type="GO" id="GO:0003755">
    <property type="term" value="F:peptidyl-prolyl cis-trans isomerase activity"/>
    <property type="evidence" value="ECO:0007669"/>
    <property type="project" value="UniProtKB-KW"/>
</dbReference>
<dbReference type="PANTHER" id="PTHR10516:SF443">
    <property type="entry name" value="FK506-BINDING PROTEIN 59-RELATED"/>
    <property type="match status" value="1"/>
</dbReference>
<evidence type="ECO:0000256" key="3">
    <source>
        <dbReference type="ARBA" id="ARBA00023110"/>
    </source>
</evidence>
<evidence type="ECO:0000313" key="8">
    <source>
        <dbReference type="EMBL" id="KAF9423387.1"/>
    </source>
</evidence>
<evidence type="ECO:0000256" key="2">
    <source>
        <dbReference type="ARBA" id="ARBA00013194"/>
    </source>
</evidence>
<evidence type="ECO:0000259" key="7">
    <source>
        <dbReference type="PROSITE" id="PS50059"/>
    </source>
</evidence>
<dbReference type="AlphaFoldDB" id="A0A835GQD2"/>
<proteinExistence type="predicted"/>
<dbReference type="Proteomes" id="UP000648187">
    <property type="component" value="Unassembled WGS sequence"/>
</dbReference>
<keyword evidence="4 5" id="KW-0413">Isomerase</keyword>
<dbReference type="EC" id="5.2.1.8" evidence="2 5"/>
<protein>
    <recommendedName>
        <fullName evidence="2 5">peptidylprolyl isomerase</fullName>
        <ecNumber evidence="2 5">5.2.1.8</ecNumber>
    </recommendedName>
</protein>
<dbReference type="InterPro" id="IPR046357">
    <property type="entry name" value="PPIase_dom_sf"/>
</dbReference>
<reference evidence="8" key="1">
    <citation type="submission" date="2020-08" db="EMBL/GenBank/DDBJ databases">
        <title>Spodoptera exigua strain:BAW_Kor-Di-RS1 Genome sequencing and assembly.</title>
        <authorList>
            <person name="Kim J."/>
            <person name="Nam H.Y."/>
            <person name="Kwon M."/>
            <person name="Choi J.H."/>
            <person name="Cho S.R."/>
            <person name="Kim G.-H."/>
        </authorList>
    </citation>
    <scope>NUCLEOTIDE SEQUENCE</scope>
    <source>
        <strain evidence="8">BAW_Kor-Di-RS1</strain>
        <tissue evidence="8">Whole-body</tissue>
    </source>
</reference>
<evidence type="ECO:0000256" key="5">
    <source>
        <dbReference type="PROSITE-ProRule" id="PRU00277"/>
    </source>
</evidence>
<comment type="catalytic activity">
    <reaction evidence="1 5">
        <text>[protein]-peptidylproline (omega=180) = [protein]-peptidylproline (omega=0)</text>
        <dbReference type="Rhea" id="RHEA:16237"/>
        <dbReference type="Rhea" id="RHEA-COMP:10747"/>
        <dbReference type="Rhea" id="RHEA-COMP:10748"/>
        <dbReference type="ChEBI" id="CHEBI:83833"/>
        <dbReference type="ChEBI" id="CHEBI:83834"/>
        <dbReference type="EC" id="5.2.1.8"/>
    </reaction>
</comment>
<dbReference type="Pfam" id="PF00254">
    <property type="entry name" value="FKBP_C"/>
    <property type="match status" value="1"/>
</dbReference>
<dbReference type="FunFam" id="3.10.50.40:FF:000025">
    <property type="entry name" value="Peptidylprolyl isomerase"/>
    <property type="match status" value="1"/>
</dbReference>
<dbReference type="InterPro" id="IPR001179">
    <property type="entry name" value="PPIase_FKBP_dom"/>
</dbReference>
<feature type="domain" description="PPIase FKBP-type" evidence="7">
    <location>
        <begin position="9"/>
        <end position="97"/>
    </location>
</feature>
<comment type="caution">
    <text evidence="8">The sequence shown here is derived from an EMBL/GenBank/DDBJ whole genome shotgun (WGS) entry which is preliminary data.</text>
</comment>
<gene>
    <name evidence="8" type="ORF">HW555_001196</name>
</gene>
<evidence type="ECO:0000256" key="4">
    <source>
        <dbReference type="ARBA" id="ARBA00023235"/>
    </source>
</evidence>
<evidence type="ECO:0000256" key="1">
    <source>
        <dbReference type="ARBA" id="ARBA00000971"/>
    </source>
</evidence>
<organism evidence="8 9">
    <name type="scientific">Spodoptera exigua</name>
    <name type="common">Beet armyworm</name>
    <name type="synonym">Noctua fulgens</name>
    <dbReference type="NCBI Taxonomy" id="7107"/>
    <lineage>
        <taxon>Eukaryota</taxon>
        <taxon>Metazoa</taxon>
        <taxon>Ecdysozoa</taxon>
        <taxon>Arthropoda</taxon>
        <taxon>Hexapoda</taxon>
        <taxon>Insecta</taxon>
        <taxon>Pterygota</taxon>
        <taxon>Neoptera</taxon>
        <taxon>Endopterygota</taxon>
        <taxon>Lepidoptera</taxon>
        <taxon>Glossata</taxon>
        <taxon>Ditrysia</taxon>
        <taxon>Noctuoidea</taxon>
        <taxon>Noctuidae</taxon>
        <taxon>Amphipyrinae</taxon>
        <taxon>Spodoptera</taxon>
    </lineage>
</organism>
<dbReference type="SUPFAM" id="SSF54534">
    <property type="entry name" value="FKBP-like"/>
    <property type="match status" value="1"/>
</dbReference>
<evidence type="ECO:0000256" key="6">
    <source>
        <dbReference type="SAM" id="MobiDB-lite"/>
    </source>
</evidence>
<dbReference type="GO" id="GO:0033017">
    <property type="term" value="C:sarcoplasmic reticulum membrane"/>
    <property type="evidence" value="ECO:0007669"/>
    <property type="project" value="TreeGrafter"/>
</dbReference>
<feature type="region of interest" description="Disordered" evidence="6">
    <location>
        <begin position="352"/>
        <end position="388"/>
    </location>
</feature>
<evidence type="ECO:0000313" key="9">
    <source>
        <dbReference type="Proteomes" id="UP000648187"/>
    </source>
</evidence>
<accession>A0A835GQD2</accession>
<keyword evidence="9" id="KW-1185">Reference proteome</keyword>